<dbReference type="Proteomes" id="UP000792457">
    <property type="component" value="Unassembled WGS sequence"/>
</dbReference>
<dbReference type="InterPro" id="IPR037239">
    <property type="entry name" value="OSBP_sf"/>
</dbReference>
<dbReference type="GO" id="GO:0015485">
    <property type="term" value="F:cholesterol binding"/>
    <property type="evidence" value="ECO:0007669"/>
    <property type="project" value="TreeGrafter"/>
</dbReference>
<evidence type="ECO:0000256" key="5">
    <source>
        <dbReference type="SAM" id="MobiDB-lite"/>
    </source>
</evidence>
<feature type="region of interest" description="Disordered" evidence="5">
    <location>
        <begin position="56"/>
        <end position="151"/>
    </location>
</feature>
<reference evidence="6" key="2">
    <citation type="submission" date="2017-10" db="EMBL/GenBank/DDBJ databases">
        <title>Ladona fulva Genome sequencing and assembly.</title>
        <authorList>
            <person name="Murali S."/>
            <person name="Richards S."/>
            <person name="Bandaranaike D."/>
            <person name="Bellair M."/>
            <person name="Blankenburg K."/>
            <person name="Chao H."/>
            <person name="Dinh H."/>
            <person name="Doddapaneni H."/>
            <person name="Dugan-Rocha S."/>
            <person name="Elkadiri S."/>
            <person name="Gnanaolivu R."/>
            <person name="Hernandez B."/>
            <person name="Skinner E."/>
            <person name="Javaid M."/>
            <person name="Lee S."/>
            <person name="Li M."/>
            <person name="Ming W."/>
            <person name="Munidasa M."/>
            <person name="Muniz J."/>
            <person name="Nguyen L."/>
            <person name="Hughes D."/>
            <person name="Osuji N."/>
            <person name="Pu L.-L."/>
            <person name="Puazo M."/>
            <person name="Qu C."/>
            <person name="Quiroz J."/>
            <person name="Raj R."/>
            <person name="Weissenberger G."/>
            <person name="Xin Y."/>
            <person name="Zou X."/>
            <person name="Han Y."/>
            <person name="Worley K."/>
            <person name="Muzny D."/>
            <person name="Gibbs R."/>
        </authorList>
    </citation>
    <scope>NUCLEOTIDE SEQUENCE</scope>
    <source>
        <strain evidence="6">Sampled in the wild</strain>
    </source>
</reference>
<organism evidence="6 7">
    <name type="scientific">Ladona fulva</name>
    <name type="common">Scarce chaser dragonfly</name>
    <name type="synonym">Libellula fulva</name>
    <dbReference type="NCBI Taxonomy" id="123851"/>
    <lineage>
        <taxon>Eukaryota</taxon>
        <taxon>Metazoa</taxon>
        <taxon>Ecdysozoa</taxon>
        <taxon>Arthropoda</taxon>
        <taxon>Hexapoda</taxon>
        <taxon>Insecta</taxon>
        <taxon>Pterygota</taxon>
        <taxon>Palaeoptera</taxon>
        <taxon>Odonata</taxon>
        <taxon>Epiprocta</taxon>
        <taxon>Anisoptera</taxon>
        <taxon>Libelluloidea</taxon>
        <taxon>Libellulidae</taxon>
        <taxon>Ladona</taxon>
    </lineage>
</organism>
<dbReference type="PROSITE" id="PS01013">
    <property type="entry name" value="OSBP"/>
    <property type="match status" value="1"/>
</dbReference>
<dbReference type="EMBL" id="KZ308449">
    <property type="protein sequence ID" value="KAG8229858.1"/>
    <property type="molecule type" value="Genomic_DNA"/>
</dbReference>
<dbReference type="SUPFAM" id="SSF144000">
    <property type="entry name" value="Oxysterol-binding protein-like"/>
    <property type="match status" value="1"/>
</dbReference>
<reference evidence="6" key="1">
    <citation type="submission" date="2013-04" db="EMBL/GenBank/DDBJ databases">
        <authorList>
            <person name="Qu J."/>
            <person name="Murali S.C."/>
            <person name="Bandaranaike D."/>
            <person name="Bellair M."/>
            <person name="Blankenburg K."/>
            <person name="Chao H."/>
            <person name="Dinh H."/>
            <person name="Doddapaneni H."/>
            <person name="Downs B."/>
            <person name="Dugan-Rocha S."/>
            <person name="Elkadiri S."/>
            <person name="Gnanaolivu R.D."/>
            <person name="Hernandez B."/>
            <person name="Javaid M."/>
            <person name="Jayaseelan J.C."/>
            <person name="Lee S."/>
            <person name="Li M."/>
            <person name="Ming W."/>
            <person name="Munidasa M."/>
            <person name="Muniz J."/>
            <person name="Nguyen L."/>
            <person name="Ongeri F."/>
            <person name="Osuji N."/>
            <person name="Pu L.-L."/>
            <person name="Puazo M."/>
            <person name="Qu C."/>
            <person name="Quiroz J."/>
            <person name="Raj R."/>
            <person name="Weissenberger G."/>
            <person name="Xin Y."/>
            <person name="Zou X."/>
            <person name="Han Y."/>
            <person name="Richards S."/>
            <person name="Worley K."/>
            <person name="Muzny D."/>
            <person name="Gibbs R."/>
        </authorList>
    </citation>
    <scope>NUCLEOTIDE SEQUENCE</scope>
    <source>
        <strain evidence="6">Sampled in the wild</strain>
    </source>
</reference>
<evidence type="ECO:0000256" key="4">
    <source>
        <dbReference type="RuleBase" id="RU003845"/>
    </source>
</evidence>
<dbReference type="FunFam" id="2.40.160.120:FF:000001">
    <property type="entry name" value="Oxysterol-binding protein"/>
    <property type="match status" value="1"/>
</dbReference>
<dbReference type="PANTHER" id="PTHR10972:SF203">
    <property type="entry name" value="OXYSTEROL-BINDING PROTEIN HOMOLOG 3"/>
    <property type="match status" value="1"/>
</dbReference>
<dbReference type="InterPro" id="IPR000648">
    <property type="entry name" value="Oxysterol-bd"/>
</dbReference>
<dbReference type="GO" id="GO:0120009">
    <property type="term" value="P:intermembrane lipid transfer"/>
    <property type="evidence" value="ECO:0007669"/>
    <property type="project" value="UniProtKB-ARBA"/>
</dbReference>
<dbReference type="GO" id="GO:0005829">
    <property type="term" value="C:cytosol"/>
    <property type="evidence" value="ECO:0007669"/>
    <property type="project" value="TreeGrafter"/>
</dbReference>
<accession>A0A8K0KCE7</accession>
<evidence type="ECO:0000313" key="7">
    <source>
        <dbReference type="Proteomes" id="UP000792457"/>
    </source>
</evidence>
<evidence type="ECO:0000256" key="3">
    <source>
        <dbReference type="RuleBase" id="RU003844"/>
    </source>
</evidence>
<protein>
    <recommendedName>
        <fullName evidence="4">Oxysterol-binding protein</fullName>
    </recommendedName>
</protein>
<evidence type="ECO:0000313" key="6">
    <source>
        <dbReference type="EMBL" id="KAG8229858.1"/>
    </source>
</evidence>
<evidence type="ECO:0000256" key="2">
    <source>
        <dbReference type="ARBA" id="ARBA00023121"/>
    </source>
</evidence>
<dbReference type="InterPro" id="IPR018494">
    <property type="entry name" value="Oxysterol-bd_CS"/>
</dbReference>
<keyword evidence="4" id="KW-0813">Transport</keyword>
<dbReference type="Pfam" id="PF01237">
    <property type="entry name" value="Oxysterol_BP"/>
    <property type="match status" value="1"/>
</dbReference>
<keyword evidence="7" id="KW-1185">Reference proteome</keyword>
<feature type="non-terminal residue" evidence="6">
    <location>
        <position position="461"/>
    </location>
</feature>
<keyword evidence="2" id="KW-0446">Lipid-binding</keyword>
<feature type="compositionally biased region" description="Low complexity" evidence="5">
    <location>
        <begin position="91"/>
        <end position="102"/>
    </location>
</feature>
<name>A0A8K0KCE7_LADFU</name>
<comment type="caution">
    <text evidence="6">The sequence shown here is derived from an EMBL/GenBank/DDBJ whole genome shotgun (WGS) entry which is preliminary data.</text>
</comment>
<evidence type="ECO:0000256" key="1">
    <source>
        <dbReference type="ARBA" id="ARBA00008842"/>
    </source>
</evidence>
<dbReference type="GO" id="GO:0005886">
    <property type="term" value="C:plasma membrane"/>
    <property type="evidence" value="ECO:0007669"/>
    <property type="project" value="TreeGrafter"/>
</dbReference>
<proteinExistence type="inferred from homology"/>
<dbReference type="Gene3D" id="2.40.160.120">
    <property type="match status" value="1"/>
</dbReference>
<gene>
    <name evidence="6" type="ORF">J437_LFUL009133</name>
</gene>
<dbReference type="OrthoDB" id="1854502at2759"/>
<comment type="similarity">
    <text evidence="1 3">Belongs to the OSBP family.</text>
</comment>
<dbReference type="AlphaFoldDB" id="A0A8K0KCE7"/>
<sequence length="461" mass="51440">MQELLRSLQGEQERLRQALEADAGALLAHSGAALVAGLRNSLAQALQQNAELRSRLNSDEKMTVPDVMNGLQTPDGGIPLLHTPTASPQRSSFHQSLSHSSSEFYDAWESPKKDDSDLTSSGATFSSEEEDDDDAGSVSSENSELGTREYSSAMVICHDEEKTHDLRQMCERADQDSPSSEWTTVGTELEILEGVPYSYRDRLPSPRPPLDGLPSVWNILYQNIGKDLSKVSMPVALNEPLNMLQRLCEELEYSELLDAASEEKNAVERMILVAAFAVSSYASSLSRASSKPFNPILGETYECVRPDRGFRFLAEQVSHHPPISACHAESPNFVFWQDSRIKTKFWGKSMEFQPTGKVNVILKPSGDHYRWNKVTTCVHNLFGGQRWVDQYGELRIQLVKGSGNYSCKLTFAKASRWSDKKHEVFGSVFDGHGKVVKKLHGKWTQGMFAGTPPNERNIWKP</sequence>
<dbReference type="PANTHER" id="PTHR10972">
    <property type="entry name" value="OXYSTEROL-BINDING PROTEIN-RELATED"/>
    <property type="match status" value="1"/>
</dbReference>
<keyword evidence="4" id="KW-0445">Lipid transport</keyword>
<dbReference type="GO" id="GO:0097038">
    <property type="term" value="C:perinuclear endoplasmic reticulum"/>
    <property type="evidence" value="ECO:0007669"/>
    <property type="project" value="TreeGrafter"/>
</dbReference>